<dbReference type="Gene3D" id="1.20.1050.10">
    <property type="match status" value="1"/>
</dbReference>
<evidence type="ECO:0008006" key="3">
    <source>
        <dbReference type="Google" id="ProtNLM"/>
    </source>
</evidence>
<dbReference type="PANTHER" id="PTHR43920">
    <property type="entry name" value="CHLORIDE INTRACELLULAR CHANNEL, ISOFORM A"/>
    <property type="match status" value="1"/>
</dbReference>
<dbReference type="Gene3D" id="3.40.30.10">
    <property type="entry name" value="Glutaredoxin"/>
    <property type="match status" value="1"/>
</dbReference>
<comment type="caution">
    <text evidence="1">The sequence shown here is derived from an EMBL/GenBank/DDBJ whole genome shotgun (WGS) entry which is preliminary data.</text>
</comment>
<dbReference type="EMBL" id="JAPWDV010000001">
    <property type="protein sequence ID" value="KAJ6224188.1"/>
    <property type="molecule type" value="Genomic_DNA"/>
</dbReference>
<dbReference type="InterPro" id="IPR036282">
    <property type="entry name" value="Glutathione-S-Trfase_C_sf"/>
</dbReference>
<name>A0A9Q0MFJ0_BLOTA</name>
<dbReference type="OMA" id="YMIRAYN"/>
<reference evidence="1" key="1">
    <citation type="submission" date="2022-12" db="EMBL/GenBank/DDBJ databases">
        <title>Genome assemblies of Blomia tropicalis.</title>
        <authorList>
            <person name="Cui Y."/>
        </authorList>
    </citation>
    <scope>NUCLEOTIDE SEQUENCE</scope>
    <source>
        <tissue evidence="1">Adult mites</tissue>
    </source>
</reference>
<dbReference type="GO" id="GO:0005737">
    <property type="term" value="C:cytoplasm"/>
    <property type="evidence" value="ECO:0007669"/>
    <property type="project" value="TreeGrafter"/>
</dbReference>
<dbReference type="PANTHER" id="PTHR43920:SF5">
    <property type="entry name" value="CHLORIDE INTRACELLULAR CHANNEL CLIC"/>
    <property type="match status" value="1"/>
</dbReference>
<accession>A0A9Q0MFJ0</accession>
<proteinExistence type="predicted"/>
<dbReference type="GO" id="GO:0016020">
    <property type="term" value="C:membrane"/>
    <property type="evidence" value="ECO:0007669"/>
    <property type="project" value="TreeGrafter"/>
</dbReference>
<dbReference type="AlphaFoldDB" id="A0A9Q0MFJ0"/>
<gene>
    <name evidence="1" type="ORF">RDWZM_002733</name>
</gene>
<dbReference type="Proteomes" id="UP001142055">
    <property type="component" value="Chromosome 1"/>
</dbReference>
<evidence type="ECO:0000313" key="1">
    <source>
        <dbReference type="EMBL" id="KAJ6224188.1"/>
    </source>
</evidence>
<sequence>MDLPIEIFVKERELLSHSLRRQMIRSPIIHKWNCSTFTDENMGGEAMIETELLKELNPNASPIGACPLSHELLMLLSLKQKLLGQKRFRFNVHLIDASKWPSQFFQYSFRHIPAIYDPNRLFASDNFTDILSYLDEQYPTMEMLPKFSKEEHCQQVVKLCCKLFRRFYGPVVDQRLHSWFTQLDTILLQYDGTFCSNDINQLTNIDTEILPMLHQMRIIIRYLYGDDITNRYNGIANYMIRAYNRIEFAQWCPSDQEIIFMCQIKPNIVVQRREMIRLIKAEPTFSLSVSTLS</sequence>
<dbReference type="SUPFAM" id="SSF47616">
    <property type="entry name" value="GST C-terminal domain-like"/>
    <property type="match status" value="1"/>
</dbReference>
<organism evidence="1 2">
    <name type="scientific">Blomia tropicalis</name>
    <name type="common">Mite</name>
    <dbReference type="NCBI Taxonomy" id="40697"/>
    <lineage>
        <taxon>Eukaryota</taxon>
        <taxon>Metazoa</taxon>
        <taxon>Ecdysozoa</taxon>
        <taxon>Arthropoda</taxon>
        <taxon>Chelicerata</taxon>
        <taxon>Arachnida</taxon>
        <taxon>Acari</taxon>
        <taxon>Acariformes</taxon>
        <taxon>Sarcoptiformes</taxon>
        <taxon>Astigmata</taxon>
        <taxon>Glycyphagoidea</taxon>
        <taxon>Echimyopodidae</taxon>
        <taxon>Blomia</taxon>
    </lineage>
</organism>
<dbReference type="GO" id="GO:0005254">
    <property type="term" value="F:chloride channel activity"/>
    <property type="evidence" value="ECO:0007669"/>
    <property type="project" value="TreeGrafter"/>
</dbReference>
<evidence type="ECO:0000313" key="2">
    <source>
        <dbReference type="Proteomes" id="UP001142055"/>
    </source>
</evidence>
<protein>
    <recommendedName>
        <fullName evidence="3">GST N-terminal domain-containing protein</fullName>
    </recommendedName>
</protein>
<keyword evidence="2" id="KW-1185">Reference proteome</keyword>